<dbReference type="SUPFAM" id="SSF55729">
    <property type="entry name" value="Acyl-CoA N-acyltransferases (Nat)"/>
    <property type="match status" value="1"/>
</dbReference>
<evidence type="ECO:0000256" key="5">
    <source>
        <dbReference type="ARBA" id="ARBA00022964"/>
    </source>
</evidence>
<keyword evidence="3" id="KW-0479">Metal-binding</keyword>
<keyword evidence="12" id="KW-0131">Cell cycle</keyword>
<evidence type="ECO:0000256" key="6">
    <source>
        <dbReference type="ARBA" id="ARBA00023002"/>
    </source>
</evidence>
<keyword evidence="5" id="KW-0223">Dioxygenase</keyword>
<reference evidence="18" key="1">
    <citation type="submission" date="2017-02" db="UniProtKB">
        <authorList>
            <consortium name="WormBaseParasite"/>
        </authorList>
    </citation>
    <scope>IDENTIFICATION</scope>
</reference>
<evidence type="ECO:0000313" key="17">
    <source>
        <dbReference type="Proteomes" id="UP000267096"/>
    </source>
</evidence>
<evidence type="ECO:0000256" key="3">
    <source>
        <dbReference type="ARBA" id="ARBA00022723"/>
    </source>
</evidence>
<evidence type="ECO:0000256" key="1">
    <source>
        <dbReference type="ARBA" id="ARBA00001954"/>
    </source>
</evidence>
<dbReference type="GO" id="GO:0051864">
    <property type="term" value="F:histone H3K36 demethylase activity"/>
    <property type="evidence" value="ECO:0007669"/>
    <property type="project" value="TreeGrafter"/>
</dbReference>
<dbReference type="SUPFAM" id="SSF51197">
    <property type="entry name" value="Clavaminate synthase-like"/>
    <property type="match status" value="1"/>
</dbReference>
<gene>
    <name evidence="16" type="ORF">ASIM_LOCUS13657</name>
</gene>
<evidence type="ECO:0000256" key="13">
    <source>
        <dbReference type="ARBA" id="ARBA00049800"/>
    </source>
</evidence>
<proteinExistence type="predicted"/>
<dbReference type="InterPro" id="IPR000182">
    <property type="entry name" value="GNAT_dom"/>
</dbReference>
<dbReference type="PANTHER" id="PTHR12461:SF106">
    <property type="entry name" value="BIFUNCTIONAL PEPTIDASE AND ARGINYL-HYDROXYLASE JMJD5"/>
    <property type="match status" value="1"/>
</dbReference>
<dbReference type="AlphaFoldDB" id="A0A0M3K0A1"/>
<evidence type="ECO:0000256" key="10">
    <source>
        <dbReference type="ARBA" id="ARBA00023163"/>
    </source>
</evidence>
<keyword evidence="17" id="KW-1185">Reference proteome</keyword>
<keyword evidence="4" id="KW-0156">Chromatin regulator</keyword>
<dbReference type="OrthoDB" id="47172at2759"/>
<dbReference type="Gene3D" id="3.40.630.30">
    <property type="match status" value="1"/>
</dbReference>
<evidence type="ECO:0000256" key="11">
    <source>
        <dbReference type="ARBA" id="ARBA00023242"/>
    </source>
</evidence>
<comment type="subcellular location">
    <subcellularLocation>
        <location evidence="2">Nucleus</location>
    </subcellularLocation>
</comment>
<keyword evidence="11" id="KW-0539">Nucleus</keyword>
<evidence type="ECO:0000256" key="2">
    <source>
        <dbReference type="ARBA" id="ARBA00004123"/>
    </source>
</evidence>
<keyword evidence="10" id="KW-0804">Transcription</keyword>
<dbReference type="Proteomes" id="UP000267096">
    <property type="component" value="Unassembled WGS sequence"/>
</dbReference>
<organism evidence="18">
    <name type="scientific">Anisakis simplex</name>
    <name type="common">Herring worm</name>
    <dbReference type="NCBI Taxonomy" id="6269"/>
    <lineage>
        <taxon>Eukaryota</taxon>
        <taxon>Metazoa</taxon>
        <taxon>Ecdysozoa</taxon>
        <taxon>Nematoda</taxon>
        <taxon>Chromadorea</taxon>
        <taxon>Rhabditida</taxon>
        <taxon>Spirurina</taxon>
        <taxon>Ascaridomorpha</taxon>
        <taxon>Ascaridoidea</taxon>
        <taxon>Anisakidae</taxon>
        <taxon>Anisakis</taxon>
        <taxon>Anisakis simplex complex</taxon>
    </lineage>
</organism>
<dbReference type="PROSITE" id="PS51186">
    <property type="entry name" value="GNAT"/>
    <property type="match status" value="1"/>
</dbReference>
<evidence type="ECO:0000256" key="4">
    <source>
        <dbReference type="ARBA" id="ARBA00022853"/>
    </source>
</evidence>
<dbReference type="InterPro" id="IPR056520">
    <property type="entry name" value="ARM_KDM8_N"/>
</dbReference>
<keyword evidence="9" id="KW-0090">Biological rhythms</keyword>
<accession>A0A0M3K0A1</accession>
<name>A0A0M3K0A1_ANISI</name>
<dbReference type="CDD" id="cd04301">
    <property type="entry name" value="NAT_SF"/>
    <property type="match status" value="1"/>
</dbReference>
<dbReference type="InterPro" id="IPR003347">
    <property type="entry name" value="JmjC_dom"/>
</dbReference>
<sequence>MEDEQNSDIEVVLKDSVGSDNDELLTKCLSLRHQVFIDEQNIDETLEYDGFDDNQSSVHILATIQRNYFSLTSSHRELASSSTDELYSIGTCRLRKAGPFMKLERVAVLKDWRRKGIGEQICNHAIRTSERNYDQLLLVTQAQATSIDFYEKLGFFAVSDDYLEAGIIHRTMIYWPKRSVKLELESWDDRQLVQDAFVEGECFDPNIISVIKERVRLYREQCCPRLLHIRFEINERVVGKSILKTYCECARATQRNEFERSETLEKYLLNIAWEKLNTGHYSQVNDAWRALYAAVSACKAYRLLTQNKPLDALRACDMGLIMGGDIDGRGLSAFATHIHSLCPPPAPLNINRFVFDEPKQLSNSHSIRRVHCPSLEEFCEFLMRQEPVVITGIVSEWPAFSKWSFEYLNSIIGNRTVPIEIGSSYADEGWSQSLMTVSDFMHEFVENKSGRGVGYLAQHRLFDQIPELVDDVIIPDYCAFGSDDSLDDVDLNIWLGPGATVSPLHTDPKSNIFCQVYGKKFLRVVPYAETQNVYPNEDGFLTNTSQVDVENPDLSKYPLFKSAHVLECTLSAGECLFIPTAYWHYVKSLEPSISVSCWFRVQSSSSG</sequence>
<evidence type="ECO:0000259" key="15">
    <source>
        <dbReference type="PROSITE" id="PS51186"/>
    </source>
</evidence>
<comment type="cofactor">
    <cofactor evidence="1">
        <name>Fe(2+)</name>
        <dbReference type="ChEBI" id="CHEBI:29033"/>
    </cofactor>
</comment>
<evidence type="ECO:0000256" key="12">
    <source>
        <dbReference type="ARBA" id="ARBA00023306"/>
    </source>
</evidence>
<feature type="domain" description="N-acetyltransferase" evidence="15">
    <location>
        <begin position="15"/>
        <end position="177"/>
    </location>
</feature>
<dbReference type="Pfam" id="PF13673">
    <property type="entry name" value="Acetyltransf_10"/>
    <property type="match status" value="1"/>
</dbReference>
<dbReference type="InterPro" id="IPR016181">
    <property type="entry name" value="Acyl_CoA_acyltransferase"/>
</dbReference>
<dbReference type="PROSITE" id="PS51184">
    <property type="entry name" value="JMJC"/>
    <property type="match status" value="1"/>
</dbReference>
<dbReference type="GO" id="GO:0046872">
    <property type="term" value="F:metal ion binding"/>
    <property type="evidence" value="ECO:0007669"/>
    <property type="project" value="UniProtKB-KW"/>
</dbReference>
<dbReference type="Pfam" id="PF13621">
    <property type="entry name" value="Cupin_8"/>
    <property type="match status" value="1"/>
</dbReference>
<evidence type="ECO:0000256" key="8">
    <source>
        <dbReference type="ARBA" id="ARBA00023015"/>
    </source>
</evidence>
<dbReference type="EMBL" id="UYRR01031460">
    <property type="protein sequence ID" value="VDK50284.1"/>
    <property type="molecule type" value="Genomic_DNA"/>
</dbReference>
<evidence type="ECO:0000256" key="7">
    <source>
        <dbReference type="ARBA" id="ARBA00023004"/>
    </source>
</evidence>
<dbReference type="GO" id="GO:0016747">
    <property type="term" value="F:acyltransferase activity, transferring groups other than amino-acyl groups"/>
    <property type="evidence" value="ECO:0007669"/>
    <property type="project" value="InterPro"/>
</dbReference>
<dbReference type="Pfam" id="PF24472">
    <property type="entry name" value="ARM_KDM8_N"/>
    <property type="match status" value="1"/>
</dbReference>
<dbReference type="SMART" id="SM00558">
    <property type="entry name" value="JmjC"/>
    <property type="match status" value="1"/>
</dbReference>
<keyword evidence="7" id="KW-0408">Iron</keyword>
<feature type="domain" description="JmjC" evidence="14">
    <location>
        <begin position="454"/>
        <end position="607"/>
    </location>
</feature>
<evidence type="ECO:0000256" key="9">
    <source>
        <dbReference type="ARBA" id="ARBA00023108"/>
    </source>
</evidence>
<dbReference type="WBParaSite" id="ASIM_0001422901-mRNA-1">
    <property type="protein sequence ID" value="ASIM_0001422901-mRNA-1"/>
    <property type="gene ID" value="ASIM_0001422901"/>
</dbReference>
<evidence type="ECO:0000313" key="18">
    <source>
        <dbReference type="WBParaSite" id="ASIM_0001422901-mRNA-1"/>
    </source>
</evidence>
<dbReference type="PANTHER" id="PTHR12461">
    <property type="entry name" value="HYPOXIA-INDUCIBLE FACTOR 1 ALPHA INHIBITOR-RELATED"/>
    <property type="match status" value="1"/>
</dbReference>
<keyword evidence="8" id="KW-0805">Transcription regulation</keyword>
<keyword evidence="6" id="KW-0560">Oxidoreductase</keyword>
<dbReference type="Gene3D" id="2.60.120.650">
    <property type="entry name" value="Cupin"/>
    <property type="match status" value="1"/>
</dbReference>
<protein>
    <recommendedName>
        <fullName evidence="13">JmjC domain-containing protein 5</fullName>
    </recommendedName>
</protein>
<dbReference type="InterPro" id="IPR041667">
    <property type="entry name" value="Cupin_8"/>
</dbReference>
<evidence type="ECO:0000313" key="16">
    <source>
        <dbReference type="EMBL" id="VDK50284.1"/>
    </source>
</evidence>
<reference evidence="16 17" key="2">
    <citation type="submission" date="2018-11" db="EMBL/GenBank/DDBJ databases">
        <authorList>
            <consortium name="Pathogen Informatics"/>
        </authorList>
    </citation>
    <scope>NUCLEOTIDE SEQUENCE [LARGE SCALE GENOMIC DNA]</scope>
</reference>
<dbReference type="GO" id="GO:0048511">
    <property type="term" value="P:rhythmic process"/>
    <property type="evidence" value="ECO:0007669"/>
    <property type="project" value="UniProtKB-KW"/>
</dbReference>
<dbReference type="GO" id="GO:0005634">
    <property type="term" value="C:nucleus"/>
    <property type="evidence" value="ECO:0007669"/>
    <property type="project" value="UniProtKB-SubCell"/>
</dbReference>
<evidence type="ECO:0000259" key="14">
    <source>
        <dbReference type="PROSITE" id="PS51184"/>
    </source>
</evidence>